<evidence type="ECO:0000313" key="6">
    <source>
        <dbReference type="Proteomes" id="UP000273083"/>
    </source>
</evidence>
<accession>A0A3N1XNE4</accession>
<gene>
    <name evidence="5" type="ORF">EDD66_105143</name>
</gene>
<evidence type="ECO:0000256" key="3">
    <source>
        <dbReference type="ARBA" id="ARBA00022729"/>
    </source>
</evidence>
<evidence type="ECO:0000256" key="2">
    <source>
        <dbReference type="ARBA" id="ARBA00010742"/>
    </source>
</evidence>
<comment type="subcellular location">
    <subcellularLocation>
        <location evidence="1">Periplasm</location>
    </subcellularLocation>
</comment>
<dbReference type="Pfam" id="PF09084">
    <property type="entry name" value="NMT1"/>
    <property type="match status" value="1"/>
</dbReference>
<evidence type="ECO:0000313" key="5">
    <source>
        <dbReference type="EMBL" id="ROR28204.1"/>
    </source>
</evidence>
<dbReference type="Gene3D" id="3.40.190.10">
    <property type="entry name" value="Periplasmic binding protein-like II"/>
    <property type="match status" value="2"/>
</dbReference>
<dbReference type="Proteomes" id="UP000273083">
    <property type="component" value="Unassembled WGS sequence"/>
</dbReference>
<feature type="domain" description="Solute-binding protein family 3/N-terminal" evidence="4">
    <location>
        <begin position="65"/>
        <end position="290"/>
    </location>
</feature>
<dbReference type="PANTHER" id="PTHR30024">
    <property type="entry name" value="ALIPHATIC SULFONATES-BINDING PROTEIN-RELATED"/>
    <property type="match status" value="1"/>
</dbReference>
<name>A0A3N1XNE4_9FIRM</name>
<dbReference type="EMBL" id="RJVG01000005">
    <property type="protein sequence ID" value="ROR28204.1"/>
    <property type="molecule type" value="Genomic_DNA"/>
</dbReference>
<dbReference type="SMART" id="SM00062">
    <property type="entry name" value="PBPb"/>
    <property type="match status" value="1"/>
</dbReference>
<comment type="similarity">
    <text evidence="2">Belongs to the bacterial solute-binding protein SsuA/TauA family.</text>
</comment>
<dbReference type="InterPro" id="IPR015168">
    <property type="entry name" value="SsuA/THI5"/>
</dbReference>
<comment type="caution">
    <text evidence="5">The sequence shown here is derived from an EMBL/GenBank/DDBJ whole genome shotgun (WGS) entry which is preliminary data.</text>
</comment>
<dbReference type="PROSITE" id="PS51257">
    <property type="entry name" value="PROKAR_LIPOPROTEIN"/>
    <property type="match status" value="1"/>
</dbReference>
<dbReference type="AlphaFoldDB" id="A0A3N1XNE4"/>
<dbReference type="SUPFAM" id="SSF53850">
    <property type="entry name" value="Periplasmic binding protein-like II"/>
    <property type="match status" value="1"/>
</dbReference>
<dbReference type="PANTHER" id="PTHR30024:SF47">
    <property type="entry name" value="TAURINE-BINDING PERIPLASMIC PROTEIN"/>
    <property type="match status" value="1"/>
</dbReference>
<protein>
    <submittedName>
        <fullName evidence="5">NitT/TauT family transport system substrate-binding protein</fullName>
    </submittedName>
</protein>
<evidence type="ECO:0000259" key="4">
    <source>
        <dbReference type="SMART" id="SM00062"/>
    </source>
</evidence>
<reference evidence="5 6" key="1">
    <citation type="submission" date="2018-11" db="EMBL/GenBank/DDBJ databases">
        <title>Genomic Encyclopedia of Type Strains, Phase IV (KMG-IV): sequencing the most valuable type-strain genomes for metagenomic binning, comparative biology and taxonomic classification.</title>
        <authorList>
            <person name="Goeker M."/>
        </authorList>
    </citation>
    <scope>NUCLEOTIDE SEQUENCE [LARGE SCALE GENOMIC DNA]</scope>
    <source>
        <strain evidence="5 6">DSM 26537</strain>
    </source>
</reference>
<proteinExistence type="inferred from homology"/>
<keyword evidence="6" id="KW-1185">Reference proteome</keyword>
<evidence type="ECO:0000256" key="1">
    <source>
        <dbReference type="ARBA" id="ARBA00004418"/>
    </source>
</evidence>
<dbReference type="InterPro" id="IPR001638">
    <property type="entry name" value="Solute-binding_3/MltF_N"/>
</dbReference>
<dbReference type="GO" id="GO:0042597">
    <property type="term" value="C:periplasmic space"/>
    <property type="evidence" value="ECO:0007669"/>
    <property type="project" value="UniProtKB-SubCell"/>
</dbReference>
<keyword evidence="3" id="KW-0732">Signal</keyword>
<organism evidence="5 6">
    <name type="scientific">Mobilisporobacter senegalensis</name>
    <dbReference type="NCBI Taxonomy" id="1329262"/>
    <lineage>
        <taxon>Bacteria</taxon>
        <taxon>Bacillati</taxon>
        <taxon>Bacillota</taxon>
        <taxon>Clostridia</taxon>
        <taxon>Lachnospirales</taxon>
        <taxon>Lachnospiraceae</taxon>
        <taxon>Mobilisporobacter</taxon>
    </lineage>
</organism>
<sequence>MVQIMRTKIVSLLLIIILSMTAVIGCGKKNQSTDEDSAQVAVEETTEDSNGETVIDGDKTTDDYTIKVGYGGSLCEAPIHIAYEKGYFKEQGINVELIKLNPGTGFDAITTGKVDVNFALLASLVDPLSNGLPAKITTGVHTGCDKVLVKADSSIKTAKDFVGKKVGVASYTASPYVFLRRVLADNGVGVTVENSEVEFVVYGAADLPLALENGAVDAIAMNDPSAYIAANEYGFTTLFNSATDKPYDEQYCCSIYMRNEFIEAHPELAEKYTIAIQKASAWVQENQEETAKIQVENEWVAGDAVGNAEVLKTFNYIPSAKGAYEAFEIVANQMQEIGMVNEDVDIDKLVTNSFKLFEGLPEEFK</sequence>